<sequence>VDARIPSSLKSPGRLSGHPGWLLLPAVAQSQREPTCTPTLRTKKSSPPPEADHLLPASNPHRTRHPGLPAPQSLTERRRGSHRQLSFWHHSPLVPDPPVWRRDCHSCPVWHLLLLVCGHSAQTGGIPDLLLLLYYPPWPHILPFLSLTWRLDLLSSLLYIPGIIFYGEGQKDILTGERLIFLLAWILWAQHTIIYWPGFNFFSLALSPPPTNHYCNYGWI</sequence>
<feature type="transmembrane region" description="Helical" evidence="2">
    <location>
        <begin position="109"/>
        <end position="135"/>
    </location>
</feature>
<keyword evidence="4" id="KW-1185">Reference proteome</keyword>
<dbReference type="EMBL" id="MU864040">
    <property type="protein sequence ID" value="KAK4194784.1"/>
    <property type="molecule type" value="Genomic_DNA"/>
</dbReference>
<name>A0AAN7APW8_9PEZI</name>
<protein>
    <submittedName>
        <fullName evidence="3">Uncharacterized protein</fullName>
    </submittedName>
</protein>
<reference evidence="3" key="2">
    <citation type="submission" date="2023-05" db="EMBL/GenBank/DDBJ databases">
        <authorList>
            <consortium name="Lawrence Berkeley National Laboratory"/>
            <person name="Steindorff A."/>
            <person name="Hensen N."/>
            <person name="Bonometti L."/>
            <person name="Westerberg I."/>
            <person name="Brannstrom I.O."/>
            <person name="Guillou S."/>
            <person name="Cros-Aarteil S."/>
            <person name="Calhoun S."/>
            <person name="Haridas S."/>
            <person name="Kuo A."/>
            <person name="Mondo S."/>
            <person name="Pangilinan J."/>
            <person name="Riley R."/>
            <person name="Labutti K."/>
            <person name="Andreopoulos B."/>
            <person name="Lipzen A."/>
            <person name="Chen C."/>
            <person name="Yanf M."/>
            <person name="Daum C."/>
            <person name="Ng V."/>
            <person name="Clum A."/>
            <person name="Ohm R."/>
            <person name="Martin F."/>
            <person name="Silar P."/>
            <person name="Natvig D."/>
            <person name="Lalanne C."/>
            <person name="Gautier V."/>
            <person name="Ament-Velasquez S.L."/>
            <person name="Kruys A."/>
            <person name="Hutchinson M.I."/>
            <person name="Powell A.J."/>
            <person name="Barry K."/>
            <person name="Miller A.N."/>
            <person name="Grigoriev I.V."/>
            <person name="Debuchy R."/>
            <person name="Gladieux P."/>
            <person name="Thoren M.H."/>
            <person name="Johannesson H."/>
        </authorList>
    </citation>
    <scope>NUCLEOTIDE SEQUENCE</scope>
    <source>
        <strain evidence="3">CBS 315.58</strain>
    </source>
</reference>
<feature type="transmembrane region" description="Helical" evidence="2">
    <location>
        <begin position="147"/>
        <end position="167"/>
    </location>
</feature>
<keyword evidence="2" id="KW-0472">Membrane</keyword>
<feature type="compositionally biased region" description="Polar residues" evidence="1">
    <location>
        <begin position="28"/>
        <end position="40"/>
    </location>
</feature>
<feature type="non-terminal residue" evidence="3">
    <location>
        <position position="1"/>
    </location>
</feature>
<evidence type="ECO:0000313" key="3">
    <source>
        <dbReference type="EMBL" id="KAK4194784.1"/>
    </source>
</evidence>
<reference evidence="3" key="1">
    <citation type="journal article" date="2023" name="Mol. Phylogenet. Evol.">
        <title>Genome-scale phylogeny and comparative genomics of the fungal order Sordariales.</title>
        <authorList>
            <person name="Hensen N."/>
            <person name="Bonometti L."/>
            <person name="Westerberg I."/>
            <person name="Brannstrom I.O."/>
            <person name="Guillou S."/>
            <person name="Cros-Aarteil S."/>
            <person name="Calhoun S."/>
            <person name="Haridas S."/>
            <person name="Kuo A."/>
            <person name="Mondo S."/>
            <person name="Pangilinan J."/>
            <person name="Riley R."/>
            <person name="LaButti K."/>
            <person name="Andreopoulos B."/>
            <person name="Lipzen A."/>
            <person name="Chen C."/>
            <person name="Yan M."/>
            <person name="Daum C."/>
            <person name="Ng V."/>
            <person name="Clum A."/>
            <person name="Steindorff A."/>
            <person name="Ohm R.A."/>
            <person name="Martin F."/>
            <person name="Silar P."/>
            <person name="Natvig D.O."/>
            <person name="Lalanne C."/>
            <person name="Gautier V."/>
            <person name="Ament-Velasquez S.L."/>
            <person name="Kruys A."/>
            <person name="Hutchinson M.I."/>
            <person name="Powell A.J."/>
            <person name="Barry K."/>
            <person name="Miller A.N."/>
            <person name="Grigoriev I.V."/>
            <person name="Debuchy R."/>
            <person name="Gladieux P."/>
            <person name="Hiltunen Thoren M."/>
            <person name="Johannesson H."/>
        </authorList>
    </citation>
    <scope>NUCLEOTIDE SEQUENCE</scope>
    <source>
        <strain evidence="3">CBS 315.58</strain>
    </source>
</reference>
<accession>A0AAN7APW8</accession>
<gene>
    <name evidence="3" type="ORF">QBC40DRAFT_28448</name>
</gene>
<keyword evidence="2" id="KW-0812">Transmembrane</keyword>
<organism evidence="3 4">
    <name type="scientific">Triangularia verruculosa</name>
    <dbReference type="NCBI Taxonomy" id="2587418"/>
    <lineage>
        <taxon>Eukaryota</taxon>
        <taxon>Fungi</taxon>
        <taxon>Dikarya</taxon>
        <taxon>Ascomycota</taxon>
        <taxon>Pezizomycotina</taxon>
        <taxon>Sordariomycetes</taxon>
        <taxon>Sordariomycetidae</taxon>
        <taxon>Sordariales</taxon>
        <taxon>Podosporaceae</taxon>
        <taxon>Triangularia</taxon>
    </lineage>
</organism>
<comment type="caution">
    <text evidence="3">The sequence shown here is derived from an EMBL/GenBank/DDBJ whole genome shotgun (WGS) entry which is preliminary data.</text>
</comment>
<feature type="region of interest" description="Disordered" evidence="1">
    <location>
        <begin position="1"/>
        <end position="76"/>
    </location>
</feature>
<feature type="transmembrane region" description="Helical" evidence="2">
    <location>
        <begin position="179"/>
        <end position="198"/>
    </location>
</feature>
<evidence type="ECO:0000256" key="2">
    <source>
        <dbReference type="SAM" id="Phobius"/>
    </source>
</evidence>
<proteinExistence type="predicted"/>
<evidence type="ECO:0000256" key="1">
    <source>
        <dbReference type="SAM" id="MobiDB-lite"/>
    </source>
</evidence>
<keyword evidence="2" id="KW-1133">Transmembrane helix</keyword>
<dbReference type="Proteomes" id="UP001303160">
    <property type="component" value="Unassembled WGS sequence"/>
</dbReference>
<evidence type="ECO:0000313" key="4">
    <source>
        <dbReference type="Proteomes" id="UP001303160"/>
    </source>
</evidence>
<dbReference type="AlphaFoldDB" id="A0AAN7APW8"/>